<dbReference type="GO" id="GO:0005802">
    <property type="term" value="C:trans-Golgi network"/>
    <property type="evidence" value="ECO:0007669"/>
    <property type="project" value="TreeGrafter"/>
</dbReference>
<evidence type="ECO:0000256" key="1">
    <source>
        <dbReference type="ARBA" id="ARBA00022553"/>
    </source>
</evidence>
<evidence type="ECO:0000256" key="2">
    <source>
        <dbReference type="SAM" id="MobiDB-lite"/>
    </source>
</evidence>
<dbReference type="GO" id="GO:0001881">
    <property type="term" value="P:receptor recycling"/>
    <property type="evidence" value="ECO:0007669"/>
    <property type="project" value="TreeGrafter"/>
</dbReference>
<dbReference type="GO" id="GO:0005829">
    <property type="term" value="C:cytosol"/>
    <property type="evidence" value="ECO:0007669"/>
    <property type="project" value="GOC"/>
</dbReference>
<feature type="compositionally biased region" description="Polar residues" evidence="2">
    <location>
        <begin position="1"/>
        <end position="36"/>
    </location>
</feature>
<sequence length="184" mass="20664">MISVESLSYSNQSLDFPLKPSNSDTPSVSGLSSNSPERLLGSDLDDSSDDETRPPPVKGNLNKWTNILHGWQERYFVLKDGVLSYYRSEAEMDQGCRGSIRLRNAHVQPHPYDDCRIDVSLGDSTWYFRCSSESVRQQWISGIEKHRLAESGYSSKCSMLSLNSINSLSTCGKRGQSMSEKWAI</sequence>
<dbReference type="PANTHER" id="PTHR22902">
    <property type="entry name" value="SESQUIPEDALIAN"/>
    <property type="match status" value="1"/>
</dbReference>
<dbReference type="GO" id="GO:0007032">
    <property type="term" value="P:endosome organization"/>
    <property type="evidence" value="ECO:0007669"/>
    <property type="project" value="TreeGrafter"/>
</dbReference>
<dbReference type="GO" id="GO:0055037">
    <property type="term" value="C:recycling endosome"/>
    <property type="evidence" value="ECO:0007669"/>
    <property type="project" value="TreeGrafter"/>
</dbReference>
<dbReference type="PROSITE" id="PS50003">
    <property type="entry name" value="PH_DOMAIN"/>
    <property type="match status" value="1"/>
</dbReference>
<dbReference type="EMBL" id="UYRU01066985">
    <property type="protein sequence ID" value="VDN16758.1"/>
    <property type="molecule type" value="Genomic_DNA"/>
</dbReference>
<dbReference type="InterPro" id="IPR001849">
    <property type="entry name" value="PH_domain"/>
</dbReference>
<name>A0A3P7M3C8_DIBLA</name>
<dbReference type="GO" id="GO:0042147">
    <property type="term" value="P:retrograde transport, endosome to Golgi"/>
    <property type="evidence" value="ECO:0007669"/>
    <property type="project" value="TreeGrafter"/>
</dbReference>
<evidence type="ECO:0000313" key="5">
    <source>
        <dbReference type="Proteomes" id="UP000281553"/>
    </source>
</evidence>
<dbReference type="GO" id="GO:0005769">
    <property type="term" value="C:early endosome"/>
    <property type="evidence" value="ECO:0007669"/>
    <property type="project" value="TreeGrafter"/>
</dbReference>
<dbReference type="SUPFAM" id="SSF50729">
    <property type="entry name" value="PH domain-like"/>
    <property type="match status" value="1"/>
</dbReference>
<feature type="region of interest" description="Disordered" evidence="2">
    <location>
        <begin position="1"/>
        <end position="59"/>
    </location>
</feature>
<feature type="domain" description="PH" evidence="3">
    <location>
        <begin position="54"/>
        <end position="148"/>
    </location>
</feature>
<dbReference type="Pfam" id="PF00169">
    <property type="entry name" value="PH"/>
    <property type="match status" value="1"/>
</dbReference>
<evidence type="ECO:0000313" key="4">
    <source>
        <dbReference type="EMBL" id="VDN16758.1"/>
    </source>
</evidence>
<dbReference type="Gene3D" id="2.30.29.30">
    <property type="entry name" value="Pleckstrin-homology domain (PH domain)/Phosphotyrosine-binding domain (PTB)"/>
    <property type="match status" value="1"/>
</dbReference>
<reference evidence="4 5" key="1">
    <citation type="submission" date="2018-11" db="EMBL/GenBank/DDBJ databases">
        <authorList>
            <consortium name="Pathogen Informatics"/>
        </authorList>
    </citation>
    <scope>NUCLEOTIDE SEQUENCE [LARGE SCALE GENOMIC DNA]</scope>
</reference>
<organism evidence="4 5">
    <name type="scientific">Dibothriocephalus latus</name>
    <name type="common">Fish tapeworm</name>
    <name type="synonym">Diphyllobothrium latum</name>
    <dbReference type="NCBI Taxonomy" id="60516"/>
    <lineage>
        <taxon>Eukaryota</taxon>
        <taxon>Metazoa</taxon>
        <taxon>Spiralia</taxon>
        <taxon>Lophotrochozoa</taxon>
        <taxon>Platyhelminthes</taxon>
        <taxon>Cestoda</taxon>
        <taxon>Eucestoda</taxon>
        <taxon>Diphyllobothriidea</taxon>
        <taxon>Diphyllobothriidae</taxon>
        <taxon>Dibothriocephalus</taxon>
    </lineage>
</organism>
<evidence type="ECO:0000259" key="3">
    <source>
        <dbReference type="PROSITE" id="PS50003"/>
    </source>
</evidence>
<accession>A0A3P7M3C8</accession>
<dbReference type="InterPro" id="IPR045188">
    <property type="entry name" value="Boi1/Boi2-like"/>
</dbReference>
<gene>
    <name evidence="4" type="ORF">DILT_LOCUS12589</name>
</gene>
<protein>
    <recommendedName>
        <fullName evidence="3">PH domain-containing protein</fullName>
    </recommendedName>
</protein>
<dbReference type="SMART" id="SM00233">
    <property type="entry name" value="PH"/>
    <property type="match status" value="1"/>
</dbReference>
<dbReference type="AlphaFoldDB" id="A0A3P7M3C8"/>
<keyword evidence="1" id="KW-0597">Phosphoprotein</keyword>
<dbReference type="InterPro" id="IPR011993">
    <property type="entry name" value="PH-like_dom_sf"/>
</dbReference>
<dbReference type="OrthoDB" id="14833at2759"/>
<dbReference type="Proteomes" id="UP000281553">
    <property type="component" value="Unassembled WGS sequence"/>
</dbReference>
<proteinExistence type="predicted"/>
<dbReference type="PANTHER" id="PTHR22902:SF27">
    <property type="entry name" value="PLECKSTRIN HOMOLOGY DOMAIN-CONTAINING FAMILY A MEMBER 3"/>
    <property type="match status" value="1"/>
</dbReference>
<keyword evidence="5" id="KW-1185">Reference proteome</keyword>